<dbReference type="KEGG" id="ssm:Spirs_0402"/>
<evidence type="ECO:0000313" key="1">
    <source>
        <dbReference type="EMBL" id="ADK79556.1"/>
    </source>
</evidence>
<accession>E1RB26</accession>
<sequence length="221" mass="25959">MGEMALGYGSEFHLLRWIGRHRNLFDNKINELLKINDINWLDFNFNKNKSIPDDELKGFEFVPLNSIVRDTFKKEWPQSGNVMNWDLVGYSKKTSTWILCEAKAHIGELKSKCGASEGSKKQIIDALNKTKEYLKISKENNWTEPYYQYANRLYSVCLLKRLNFNAILLKIYFIGDMVQKNVRNSPQNIIEWDTAINEMNNIMGLNEELDFVKHLYLNTFE</sequence>
<protein>
    <submittedName>
        <fullName evidence="1">Uncharacterized protein</fullName>
    </submittedName>
</protein>
<organism evidence="1 2">
    <name type="scientific">Sediminispirochaeta smaragdinae (strain DSM 11293 / JCM 15392 / SEBR 4228)</name>
    <name type="common">Spirochaeta smaragdinae</name>
    <dbReference type="NCBI Taxonomy" id="573413"/>
    <lineage>
        <taxon>Bacteria</taxon>
        <taxon>Pseudomonadati</taxon>
        <taxon>Spirochaetota</taxon>
        <taxon>Spirochaetia</taxon>
        <taxon>Spirochaetales</taxon>
        <taxon>Spirochaetaceae</taxon>
        <taxon>Sediminispirochaeta</taxon>
    </lineage>
</organism>
<evidence type="ECO:0000313" key="2">
    <source>
        <dbReference type="Proteomes" id="UP000002318"/>
    </source>
</evidence>
<dbReference type="HOGENOM" id="CLU_1128275_0_0_12"/>
<keyword evidence="2" id="KW-1185">Reference proteome</keyword>
<dbReference type="OrthoDB" id="8446429at2"/>
<reference evidence="1 2" key="1">
    <citation type="journal article" date="2010" name="Stand. Genomic Sci.">
        <title>Complete genome sequence of Spirochaeta smaragdinae type strain (SEBR 4228).</title>
        <authorList>
            <person name="Mavromatis K."/>
            <person name="Yasawong M."/>
            <person name="Chertkov O."/>
            <person name="Lapidus A."/>
            <person name="Lucas S."/>
            <person name="Nolan M."/>
            <person name="Del Rio T.G."/>
            <person name="Tice H."/>
            <person name="Cheng J.F."/>
            <person name="Pitluck S."/>
            <person name="Liolios K."/>
            <person name="Ivanova N."/>
            <person name="Tapia R."/>
            <person name="Han C."/>
            <person name="Bruce D."/>
            <person name="Goodwin L."/>
            <person name="Pati A."/>
            <person name="Chen A."/>
            <person name="Palaniappan K."/>
            <person name="Land M."/>
            <person name="Hauser L."/>
            <person name="Chang Y.J."/>
            <person name="Jeffries C.D."/>
            <person name="Detter J.C."/>
            <person name="Rohde M."/>
            <person name="Brambilla E."/>
            <person name="Spring S."/>
            <person name="Goker M."/>
            <person name="Sikorski J."/>
            <person name="Woyke T."/>
            <person name="Bristow J."/>
            <person name="Eisen J.A."/>
            <person name="Markowitz V."/>
            <person name="Hugenholtz P."/>
            <person name="Klenk H.P."/>
            <person name="Kyrpides N.C."/>
        </authorList>
    </citation>
    <scope>NUCLEOTIDE SEQUENCE [LARGE SCALE GENOMIC DNA]</scope>
    <source>
        <strain evidence="2">DSM 11293 / JCM 15392 / SEBR 4228</strain>
    </source>
</reference>
<dbReference type="RefSeq" id="WP_013253020.1">
    <property type="nucleotide sequence ID" value="NC_014364.1"/>
</dbReference>
<dbReference type="Proteomes" id="UP000002318">
    <property type="component" value="Chromosome"/>
</dbReference>
<proteinExistence type="predicted"/>
<dbReference type="eggNOG" id="ENOG5030Y9C">
    <property type="taxonomic scope" value="Bacteria"/>
</dbReference>
<name>E1RB26_SEDSS</name>
<dbReference type="AlphaFoldDB" id="E1RB26"/>
<dbReference type="EMBL" id="CP002116">
    <property type="protein sequence ID" value="ADK79556.1"/>
    <property type="molecule type" value="Genomic_DNA"/>
</dbReference>
<gene>
    <name evidence="1" type="ordered locus">Spirs_0402</name>
</gene>